<evidence type="ECO:0000256" key="10">
    <source>
        <dbReference type="ARBA" id="ARBA00030835"/>
    </source>
</evidence>
<dbReference type="Pfam" id="PF01832">
    <property type="entry name" value="Glucosaminidase"/>
    <property type="match status" value="1"/>
</dbReference>
<dbReference type="Pfam" id="PF10135">
    <property type="entry name" value="Rod-binding"/>
    <property type="match status" value="1"/>
</dbReference>
<dbReference type="PRINTS" id="PR01002">
    <property type="entry name" value="FLGFLGJ"/>
</dbReference>
<dbReference type="FunFam" id="2.10.70.40:FF:000001">
    <property type="entry name" value="Flagellar assembly peptidoglycan hydrolase FlgJ"/>
    <property type="match status" value="1"/>
</dbReference>
<evidence type="ECO:0000259" key="11">
    <source>
        <dbReference type="SMART" id="SM00047"/>
    </source>
</evidence>
<keyword evidence="6" id="KW-0574">Periplasm</keyword>
<keyword evidence="12" id="KW-0966">Cell projection</keyword>
<comment type="similarity">
    <text evidence="3">In the N-terminal section; belongs to the FlgJ family.</text>
</comment>
<comment type="function">
    <text evidence="1">Flagellum-specific muramidase which hydrolyzes the peptidoglycan layer to assemble the rod structure in the periplasmic space.</text>
</comment>
<evidence type="ECO:0000256" key="2">
    <source>
        <dbReference type="ARBA" id="ARBA00004418"/>
    </source>
</evidence>
<dbReference type="HOGENOM" id="CLU_013771_3_0_4"/>
<dbReference type="PANTHER" id="PTHR33308:SF9">
    <property type="entry name" value="PEPTIDOGLYCAN HYDROLASE FLGJ"/>
    <property type="match status" value="1"/>
</dbReference>
<dbReference type="SMART" id="SM00047">
    <property type="entry name" value="LYZ2"/>
    <property type="match status" value="1"/>
</dbReference>
<dbReference type="InterPro" id="IPR013377">
    <property type="entry name" value="FlgJ"/>
</dbReference>
<evidence type="ECO:0000256" key="6">
    <source>
        <dbReference type="ARBA" id="ARBA00022764"/>
    </source>
</evidence>
<dbReference type="Gene3D" id="1.10.530.10">
    <property type="match status" value="1"/>
</dbReference>
<organism evidence="12 13">
    <name type="scientific">Sulfuritalea hydrogenivorans sk43H</name>
    <dbReference type="NCBI Taxonomy" id="1223802"/>
    <lineage>
        <taxon>Bacteria</taxon>
        <taxon>Pseudomonadati</taxon>
        <taxon>Pseudomonadota</taxon>
        <taxon>Betaproteobacteria</taxon>
        <taxon>Nitrosomonadales</taxon>
        <taxon>Sterolibacteriaceae</taxon>
        <taxon>Sulfuritalea</taxon>
    </lineage>
</organism>
<keyword evidence="7" id="KW-0378">Hydrolase</keyword>
<evidence type="ECO:0000256" key="9">
    <source>
        <dbReference type="ARBA" id="ARBA00023316"/>
    </source>
</evidence>
<dbReference type="GO" id="GO:0071555">
    <property type="term" value="P:cell wall organization"/>
    <property type="evidence" value="ECO:0007669"/>
    <property type="project" value="UniProtKB-KW"/>
</dbReference>
<dbReference type="EMBL" id="AP012547">
    <property type="protein sequence ID" value="BAO28732.1"/>
    <property type="molecule type" value="Genomic_DNA"/>
</dbReference>
<dbReference type="NCBIfam" id="TIGR02541">
    <property type="entry name" value="flagell_FlgJ"/>
    <property type="match status" value="1"/>
</dbReference>
<evidence type="ECO:0000313" key="13">
    <source>
        <dbReference type="Proteomes" id="UP000031637"/>
    </source>
</evidence>
<evidence type="ECO:0000256" key="1">
    <source>
        <dbReference type="ARBA" id="ARBA00002954"/>
    </source>
</evidence>
<dbReference type="KEGG" id="shd:SUTH_00926"/>
<dbReference type="InterPro" id="IPR051056">
    <property type="entry name" value="Glycosyl_Hydrolase_73"/>
</dbReference>
<evidence type="ECO:0000256" key="8">
    <source>
        <dbReference type="ARBA" id="ARBA00023295"/>
    </source>
</evidence>
<evidence type="ECO:0000313" key="12">
    <source>
        <dbReference type="EMBL" id="BAO28732.1"/>
    </source>
</evidence>
<keyword evidence="13" id="KW-1185">Reference proteome</keyword>
<comment type="subcellular location">
    <subcellularLocation>
        <location evidence="2">Periplasm</location>
    </subcellularLocation>
</comment>
<evidence type="ECO:0000256" key="4">
    <source>
        <dbReference type="ARBA" id="ARBA00007974"/>
    </source>
</evidence>
<keyword evidence="12" id="KW-0282">Flagellum</keyword>
<dbReference type="Gene3D" id="2.10.70.40">
    <property type="entry name" value="peptidoglycan hydrolase"/>
    <property type="match status" value="1"/>
</dbReference>
<name>W0SCR5_9PROT</name>
<sequence>MSASANTPAAVNPNVFDVNSLAALKRQVKDGDPKALKAAAQQFEALFLQMVLKSMRDATPREGLFDSEQARMYESLLDQQMVQVLGARSGGTGLAAMIEKQLLRQNPEPQPLDGPVPLLPATPAYRLPREGMIPLLREGLRAPLPLHDMQRNPALDSRTSPLSSLVVDPAGIGDGVSPSAAVREFATRLWPAATEASRATGIPAHFMVAQAALETGWGRSEPRRADGSQSFNVFGIKAGRNWQGPVAEATTTEYVDGVAQKQVERFRAYGSYAEAFRDYAGLLAGNSRYAGVLGTQDAASFARGLQRAGYATDPMYAAKLERIIGGSTLRQALAA</sequence>
<keyword evidence="12" id="KW-0969">Cilium</keyword>
<accession>W0SCR5</accession>
<dbReference type="GO" id="GO:0044780">
    <property type="term" value="P:bacterial-type flagellum assembly"/>
    <property type="evidence" value="ECO:0007669"/>
    <property type="project" value="InterPro"/>
</dbReference>
<dbReference type="InterPro" id="IPR002901">
    <property type="entry name" value="MGlyc_endo_b_GlcNAc-like_dom"/>
</dbReference>
<gene>
    <name evidence="12" type="ORF">SUTH_00926</name>
</gene>
<dbReference type="STRING" id="1223802.SUTH_00926"/>
<comment type="similarity">
    <text evidence="4">In the C-terminal section; belongs to the glycosyl hydrolase 73 family.</text>
</comment>
<feature type="domain" description="Mannosyl-glycoprotein endo-beta-N-acetylglucosamidase-like" evidence="11">
    <location>
        <begin position="175"/>
        <end position="328"/>
    </location>
</feature>
<keyword evidence="8" id="KW-0326">Glycosidase</keyword>
<protein>
    <recommendedName>
        <fullName evidence="5">Peptidoglycan hydrolase FlgJ</fullName>
    </recommendedName>
    <alternativeName>
        <fullName evidence="10">Muramidase FlgJ</fullName>
    </alternativeName>
</protein>
<evidence type="ECO:0000256" key="3">
    <source>
        <dbReference type="ARBA" id="ARBA00006880"/>
    </source>
</evidence>
<dbReference type="RefSeq" id="WP_041097453.1">
    <property type="nucleotide sequence ID" value="NZ_AP012547.1"/>
</dbReference>
<dbReference type="Proteomes" id="UP000031637">
    <property type="component" value="Chromosome"/>
</dbReference>
<dbReference type="PANTHER" id="PTHR33308">
    <property type="entry name" value="PEPTIDOGLYCAN HYDROLASE FLGJ"/>
    <property type="match status" value="1"/>
</dbReference>
<keyword evidence="9" id="KW-0961">Cell wall biogenesis/degradation</keyword>
<dbReference type="GO" id="GO:0016798">
    <property type="term" value="F:hydrolase activity, acting on glycosyl bonds"/>
    <property type="evidence" value="ECO:0007669"/>
    <property type="project" value="UniProtKB-KW"/>
</dbReference>
<dbReference type="OrthoDB" id="289937at2"/>
<dbReference type="AlphaFoldDB" id="W0SCR5"/>
<proteinExistence type="inferred from homology"/>
<evidence type="ECO:0000256" key="7">
    <source>
        <dbReference type="ARBA" id="ARBA00022801"/>
    </source>
</evidence>
<dbReference type="InterPro" id="IPR019301">
    <property type="entry name" value="Flagellar_prot_FlgJ_N"/>
</dbReference>
<dbReference type="GO" id="GO:0071973">
    <property type="term" value="P:bacterial-type flagellum-dependent cell motility"/>
    <property type="evidence" value="ECO:0007669"/>
    <property type="project" value="TreeGrafter"/>
</dbReference>
<reference evidence="12 13" key="1">
    <citation type="journal article" date="2014" name="Syst. Appl. Microbiol.">
        <title>Complete genomes of freshwater sulfur oxidizers Sulfuricella denitrificans skB26 and Sulfuritalea hydrogenivorans sk43H: genetic insights into the sulfur oxidation pathway of betaproteobacteria.</title>
        <authorList>
            <person name="Watanabe T."/>
            <person name="Kojima H."/>
            <person name="Fukui M."/>
        </authorList>
    </citation>
    <scope>NUCLEOTIDE SEQUENCE [LARGE SCALE GENOMIC DNA]</scope>
    <source>
        <strain evidence="12">DSM22779</strain>
    </source>
</reference>
<dbReference type="GO" id="GO:0042597">
    <property type="term" value="C:periplasmic space"/>
    <property type="evidence" value="ECO:0007669"/>
    <property type="project" value="UniProtKB-SubCell"/>
</dbReference>
<evidence type="ECO:0000256" key="5">
    <source>
        <dbReference type="ARBA" id="ARBA00013433"/>
    </source>
</evidence>
<dbReference type="GO" id="GO:0004040">
    <property type="term" value="F:amidase activity"/>
    <property type="evidence" value="ECO:0007669"/>
    <property type="project" value="InterPro"/>
</dbReference>